<sequence>MVKATRGSRTNIYASYGIENAAI</sequence>
<dbReference type="AlphaFoldDB" id="A0A0E9UX17"/>
<proteinExistence type="predicted"/>
<organism evidence="1">
    <name type="scientific">Anguilla anguilla</name>
    <name type="common">European freshwater eel</name>
    <name type="synonym">Muraena anguilla</name>
    <dbReference type="NCBI Taxonomy" id="7936"/>
    <lineage>
        <taxon>Eukaryota</taxon>
        <taxon>Metazoa</taxon>
        <taxon>Chordata</taxon>
        <taxon>Craniata</taxon>
        <taxon>Vertebrata</taxon>
        <taxon>Euteleostomi</taxon>
        <taxon>Actinopterygii</taxon>
        <taxon>Neopterygii</taxon>
        <taxon>Teleostei</taxon>
        <taxon>Anguilliformes</taxon>
        <taxon>Anguillidae</taxon>
        <taxon>Anguilla</taxon>
    </lineage>
</organism>
<reference evidence="1" key="2">
    <citation type="journal article" date="2015" name="Fish Shellfish Immunol.">
        <title>Early steps in the European eel (Anguilla anguilla)-Vibrio vulnificus interaction in the gills: Role of the RtxA13 toxin.</title>
        <authorList>
            <person name="Callol A."/>
            <person name="Pajuelo D."/>
            <person name="Ebbesson L."/>
            <person name="Teles M."/>
            <person name="MacKenzie S."/>
            <person name="Amaro C."/>
        </authorList>
    </citation>
    <scope>NUCLEOTIDE SEQUENCE</scope>
</reference>
<dbReference type="EMBL" id="GBXM01038296">
    <property type="protein sequence ID" value="JAH70281.1"/>
    <property type="molecule type" value="Transcribed_RNA"/>
</dbReference>
<evidence type="ECO:0000313" key="1">
    <source>
        <dbReference type="EMBL" id="JAH70281.1"/>
    </source>
</evidence>
<protein>
    <submittedName>
        <fullName evidence="1">Uncharacterized protein</fullName>
    </submittedName>
</protein>
<reference evidence="1" key="1">
    <citation type="submission" date="2014-11" db="EMBL/GenBank/DDBJ databases">
        <authorList>
            <person name="Amaro Gonzalez C."/>
        </authorList>
    </citation>
    <scope>NUCLEOTIDE SEQUENCE</scope>
</reference>
<accession>A0A0E9UX17</accession>
<name>A0A0E9UX17_ANGAN</name>